<keyword evidence="2" id="KW-0677">Repeat</keyword>
<reference evidence="5" key="1">
    <citation type="submission" date="2020-03" db="EMBL/GenBank/DDBJ databases">
        <title>Transcriptomic Profiling of the Digestive Tract of the Rat Flea, Xenopsylla cheopis, Following Blood Feeding and Infection with Yersinia pestis.</title>
        <authorList>
            <person name="Bland D.M."/>
            <person name="Martens C.A."/>
            <person name="Virtaneva K."/>
            <person name="Kanakabandi K."/>
            <person name="Long D."/>
            <person name="Rosenke R."/>
            <person name="Saturday G.A."/>
            <person name="Hoyt F.H."/>
            <person name="Bruno D.P."/>
            <person name="Ribeiro J.M.C."/>
            <person name="Hinnebusch J."/>
        </authorList>
    </citation>
    <scope>NUCLEOTIDE SEQUENCE</scope>
</reference>
<dbReference type="SMART" id="SM00320">
    <property type="entry name" value="WD40"/>
    <property type="match status" value="2"/>
</dbReference>
<dbReference type="GO" id="GO:0005737">
    <property type="term" value="C:cytoplasm"/>
    <property type="evidence" value="ECO:0007669"/>
    <property type="project" value="UniProtKB-ARBA"/>
</dbReference>
<dbReference type="Gene3D" id="2.130.10.10">
    <property type="entry name" value="YVTN repeat-like/Quinoprotein amine dehydrogenase"/>
    <property type="match status" value="1"/>
</dbReference>
<evidence type="ECO:0000256" key="2">
    <source>
        <dbReference type="ARBA" id="ARBA00022737"/>
    </source>
</evidence>
<evidence type="ECO:0000256" key="3">
    <source>
        <dbReference type="ARBA" id="ARBA00023006"/>
    </source>
</evidence>
<keyword evidence="3" id="KW-0072">Autophagy</keyword>
<keyword evidence="1" id="KW-0853">WD repeat</keyword>
<dbReference type="GO" id="GO:0006914">
    <property type="term" value="P:autophagy"/>
    <property type="evidence" value="ECO:0007669"/>
    <property type="project" value="UniProtKB-KW"/>
</dbReference>
<dbReference type="Pfam" id="PF21032">
    <property type="entry name" value="PROPPIN"/>
    <property type="match status" value="1"/>
</dbReference>
<accession>A0A6M2DMH5</accession>
<protein>
    <submittedName>
        <fullName evidence="5">Uncharacterized protein</fullName>
    </submittedName>
</protein>
<evidence type="ECO:0000256" key="1">
    <source>
        <dbReference type="ARBA" id="ARBA00022574"/>
    </source>
</evidence>
<dbReference type="InterPro" id="IPR015943">
    <property type="entry name" value="WD40/YVTN_repeat-like_dom_sf"/>
</dbReference>
<evidence type="ECO:0000256" key="4">
    <source>
        <dbReference type="ARBA" id="ARBA00025740"/>
    </source>
</evidence>
<comment type="similarity">
    <text evidence="4">Belongs to the WD repeat PROPPIN family.</text>
</comment>
<evidence type="ECO:0000313" key="5">
    <source>
        <dbReference type="EMBL" id="NOV47489.1"/>
    </source>
</evidence>
<dbReference type="InterPro" id="IPR001680">
    <property type="entry name" value="WD40_rpt"/>
</dbReference>
<name>A0A6M2DMH5_XENCH</name>
<dbReference type="AlphaFoldDB" id="A0A6M2DMH5"/>
<dbReference type="EMBL" id="GIIL01003763">
    <property type="protein sequence ID" value="NOV47489.1"/>
    <property type="molecule type" value="Transcribed_RNA"/>
</dbReference>
<dbReference type="PANTHER" id="PTHR11227">
    <property type="entry name" value="WD-REPEAT PROTEIN INTERACTING WITH PHOSPHOINOSIDES WIPI -RELATED"/>
    <property type="match status" value="1"/>
</dbReference>
<dbReference type="SUPFAM" id="SSF50978">
    <property type="entry name" value="WD40 repeat-like"/>
    <property type="match status" value="1"/>
</dbReference>
<dbReference type="InterPro" id="IPR036322">
    <property type="entry name" value="WD40_repeat_dom_sf"/>
</dbReference>
<proteinExistence type="inferred from homology"/>
<dbReference type="InterPro" id="IPR048720">
    <property type="entry name" value="PROPPIN"/>
</dbReference>
<organism evidence="5">
    <name type="scientific">Xenopsylla cheopis</name>
    <name type="common">Oriental rat flea</name>
    <name type="synonym">Pulex cheopis</name>
    <dbReference type="NCBI Taxonomy" id="163159"/>
    <lineage>
        <taxon>Eukaryota</taxon>
        <taxon>Metazoa</taxon>
        <taxon>Ecdysozoa</taxon>
        <taxon>Arthropoda</taxon>
        <taxon>Hexapoda</taxon>
        <taxon>Insecta</taxon>
        <taxon>Pterygota</taxon>
        <taxon>Neoptera</taxon>
        <taxon>Endopterygota</taxon>
        <taxon>Siphonaptera</taxon>
        <taxon>Pulicidae</taxon>
        <taxon>Xenopsyllinae</taxon>
        <taxon>Xenopsylla</taxon>
    </lineage>
</organism>
<dbReference type="FunFam" id="2.130.10.10:FF:000964">
    <property type="entry name" value="WD repeat domain phosphoinositide-interacting protein"/>
    <property type="match status" value="1"/>
</dbReference>
<sequence length="348" mass="39062">MAKYRTYRDVLNLRFNQDQGLFACCMQNGLRIYNVDPLVEKAHYDSENFGSIFLCEILNRTNLFAIVSGGNRPKFADNIVLIYDDLAKKFVLELTFCSAVKGVRLRKDKLAVILENQIHLFSFPRNLDRLFTLDTRYNPLGLCDMSPLSSSEKQLLVFPGHKIGSVQVVEIESTESSASSAPITINAHRGLLACLALNQSGSMIATASSKGTLIRVWDSQMRAQLIELRRGSDTATLYCINFSRDSEFLCCSSDKGTVHIFALKDTKLNKRSSLSRIAFMGHYMESQWALATFTVPPECACVCAFSARNSVIAVCVDGTFHKYVFTEDGNCNRESYDVYLDLCEDNLF</sequence>